<dbReference type="Proteomes" id="UP000248536">
    <property type="component" value="Chromosome"/>
</dbReference>
<dbReference type="RefSeq" id="WP_164674833.1">
    <property type="nucleotide sequence ID" value="NZ_CP030104.1"/>
</dbReference>
<gene>
    <name evidence="1" type="ORF">HME9304_02138</name>
</gene>
<dbReference type="Gene3D" id="3.10.450.410">
    <property type="match status" value="1"/>
</dbReference>
<dbReference type="Pfam" id="PF14254">
    <property type="entry name" value="DUF4348"/>
    <property type="match status" value="1"/>
</dbReference>
<sequence>MTKIKLTVFVLIMLGASSCKQESNNKDASSSTIGSPVLSEKVANQKEEKEQIIKPIEIPKDCNQTFETFFERFAKDSVFQKNRVKYPMKWFYYENSYDELKIDVMENGKFYYIDFTEDKDAMNKESGKYTVSIDKKSNHVDYLLKGYDNGLMLTYKFNLIDGCWYLVEILDEST</sequence>
<dbReference type="EMBL" id="CP030104">
    <property type="protein sequence ID" value="AWX45128.1"/>
    <property type="molecule type" value="Genomic_DNA"/>
</dbReference>
<name>A0A2Z4LUS5_9FLAO</name>
<organism evidence="1 2">
    <name type="scientific">Flagellimonas maritima</name>
    <dbReference type="NCBI Taxonomy" id="1383885"/>
    <lineage>
        <taxon>Bacteria</taxon>
        <taxon>Pseudomonadati</taxon>
        <taxon>Bacteroidota</taxon>
        <taxon>Flavobacteriia</taxon>
        <taxon>Flavobacteriales</taxon>
        <taxon>Flavobacteriaceae</taxon>
        <taxon>Flagellimonas</taxon>
    </lineage>
</organism>
<accession>A0A2Z4LUS5</accession>
<protein>
    <recommendedName>
        <fullName evidence="3">DUF4348 domain-containing protein</fullName>
    </recommendedName>
</protein>
<reference evidence="1 2" key="1">
    <citation type="submission" date="2018-06" db="EMBL/GenBank/DDBJ databases">
        <title>Spongiibacterium sp. HME9304 Genome sequencing and assembly.</title>
        <authorList>
            <person name="Kang H."/>
            <person name="Kim H."/>
            <person name="Joh K."/>
        </authorList>
    </citation>
    <scope>NUCLEOTIDE SEQUENCE [LARGE SCALE GENOMIC DNA]</scope>
    <source>
        <strain evidence="1 2">HME9304</strain>
    </source>
</reference>
<dbReference type="AlphaFoldDB" id="A0A2Z4LUS5"/>
<proteinExistence type="predicted"/>
<evidence type="ECO:0008006" key="3">
    <source>
        <dbReference type="Google" id="ProtNLM"/>
    </source>
</evidence>
<dbReference type="InterPro" id="IPR025590">
    <property type="entry name" value="DUF4348"/>
</dbReference>
<evidence type="ECO:0000313" key="1">
    <source>
        <dbReference type="EMBL" id="AWX45128.1"/>
    </source>
</evidence>
<dbReference type="KEGG" id="spon:HME9304_02138"/>
<keyword evidence="2" id="KW-1185">Reference proteome</keyword>
<dbReference type="PROSITE" id="PS51257">
    <property type="entry name" value="PROKAR_LIPOPROTEIN"/>
    <property type="match status" value="1"/>
</dbReference>
<evidence type="ECO:0000313" key="2">
    <source>
        <dbReference type="Proteomes" id="UP000248536"/>
    </source>
</evidence>